<proteinExistence type="predicted"/>
<sequence length="53" mass="5865">MGKATGEDIHVKHAHSEMFTGSGKVPTYATTFHNKLIFLIPSRVPTTYEVGNF</sequence>
<dbReference type="Proteomes" id="UP000186601">
    <property type="component" value="Unassembled WGS sequence"/>
</dbReference>
<organism evidence="1 2">
    <name type="scientific">Hermanssonia centrifuga</name>
    <dbReference type="NCBI Taxonomy" id="98765"/>
    <lineage>
        <taxon>Eukaryota</taxon>
        <taxon>Fungi</taxon>
        <taxon>Dikarya</taxon>
        <taxon>Basidiomycota</taxon>
        <taxon>Agaricomycotina</taxon>
        <taxon>Agaricomycetes</taxon>
        <taxon>Polyporales</taxon>
        <taxon>Meruliaceae</taxon>
        <taxon>Hermanssonia</taxon>
    </lineage>
</organism>
<dbReference type="EMBL" id="MLYV02000029">
    <property type="protein sequence ID" value="PSS37858.1"/>
    <property type="molecule type" value="Genomic_DNA"/>
</dbReference>
<keyword evidence="2" id="KW-1185">Reference proteome</keyword>
<gene>
    <name evidence="1" type="ORF">PHLCEN_2v326</name>
</gene>
<dbReference type="AlphaFoldDB" id="A0A2R6S6E5"/>
<comment type="caution">
    <text evidence="1">The sequence shown here is derived from an EMBL/GenBank/DDBJ whole genome shotgun (WGS) entry which is preliminary data.</text>
</comment>
<reference evidence="1 2" key="1">
    <citation type="submission" date="2018-02" db="EMBL/GenBank/DDBJ databases">
        <title>Genome sequence of the basidiomycete white-rot fungus Phlebia centrifuga.</title>
        <authorList>
            <person name="Granchi Z."/>
            <person name="Peng M."/>
            <person name="de Vries R.P."/>
            <person name="Hilden K."/>
            <person name="Makela M.R."/>
            <person name="Grigoriev I."/>
            <person name="Riley R."/>
        </authorList>
    </citation>
    <scope>NUCLEOTIDE SEQUENCE [LARGE SCALE GENOMIC DNA]</scope>
    <source>
        <strain evidence="1 2">FBCC195</strain>
    </source>
</reference>
<name>A0A2R6S6E5_9APHY</name>
<evidence type="ECO:0000313" key="1">
    <source>
        <dbReference type="EMBL" id="PSS37858.1"/>
    </source>
</evidence>
<accession>A0A2R6S6E5</accession>
<protein>
    <submittedName>
        <fullName evidence="1">Uncharacterized protein</fullName>
    </submittedName>
</protein>
<evidence type="ECO:0000313" key="2">
    <source>
        <dbReference type="Proteomes" id="UP000186601"/>
    </source>
</evidence>